<dbReference type="PANTHER" id="PTHR43806:SF11">
    <property type="entry name" value="CEREVISIN-RELATED"/>
    <property type="match status" value="1"/>
</dbReference>
<proteinExistence type="inferred from homology"/>
<feature type="active site" description="Charge relay system" evidence="5">
    <location>
        <position position="383"/>
    </location>
</feature>
<dbReference type="OrthoDB" id="9798386at2"/>
<evidence type="ECO:0000256" key="4">
    <source>
        <dbReference type="ARBA" id="ARBA00022825"/>
    </source>
</evidence>
<evidence type="ECO:0000256" key="3">
    <source>
        <dbReference type="ARBA" id="ARBA00022801"/>
    </source>
</evidence>
<dbReference type="PROSITE" id="PS00137">
    <property type="entry name" value="SUBTILASE_HIS"/>
    <property type="match status" value="1"/>
</dbReference>
<keyword evidence="9" id="KW-1185">Reference proteome</keyword>
<evidence type="ECO:0000256" key="5">
    <source>
        <dbReference type="PROSITE-ProRule" id="PRU01240"/>
    </source>
</evidence>
<dbReference type="GO" id="GO:0006508">
    <property type="term" value="P:proteolysis"/>
    <property type="evidence" value="ECO:0007669"/>
    <property type="project" value="UniProtKB-KW"/>
</dbReference>
<name>A0A9X2MIC7_9FIRM</name>
<accession>A0A9X2MIC7</accession>
<dbReference type="Gene3D" id="3.40.50.200">
    <property type="entry name" value="Peptidase S8/S53 domain"/>
    <property type="match status" value="1"/>
</dbReference>
<dbReference type="InterPro" id="IPR015500">
    <property type="entry name" value="Peptidase_S8_subtilisin-rel"/>
</dbReference>
<sequence length="442" mass="48395">MKKFLSLFMIVVVLTTLSTSVSADKFSMKDSKVVEGELIVSIEKPVGKYSIQSFDNQVEKHTDTLNETGFEVKDSLLSSVFDGEVTISSKNNDFISEVIEEVGYIYLVKYEDTGESIEKVIQRLEDKLTEKGLKVKLIEPNYVVKMDGQIDSLQDFRSIRTEKIHEDQAWHYEMINIPKAWEISSGNRNVKMAVLDTGIDYNHKNLKNYVNKSLGKNFTSNDTSDFMDRQGHGTHVAGTIASYGEISGVMQEATLVPVKVLGDNGSGSTYNIMQGLIHATNEDVDVVNMSIRGWNYSEGMDNACRTAESRGVIVVAATGNDSMSQIGYPARYDSVLSVGAVDSSGRRASFSNYGEGGVGVMAPGVDIYSTFLNNKYMYMSGTSMATPHVAGVAGLIKSVNRNISASKAKEIIKNTANYAGDQYEYGSGIVDAYKALEAVSGH</sequence>
<feature type="domain" description="Peptidase S8/S53" evidence="7">
    <location>
        <begin position="188"/>
        <end position="428"/>
    </location>
</feature>
<reference evidence="8" key="1">
    <citation type="submission" date="2022-07" db="EMBL/GenBank/DDBJ databases">
        <title>Enhanced cultured diversity of the mouse gut microbiota enables custom-made synthetic communities.</title>
        <authorList>
            <person name="Afrizal A."/>
        </authorList>
    </citation>
    <scope>NUCLEOTIDE SEQUENCE</scope>
    <source>
        <strain evidence="8">DSM 29482</strain>
    </source>
</reference>
<dbReference type="PANTHER" id="PTHR43806">
    <property type="entry name" value="PEPTIDASE S8"/>
    <property type="match status" value="1"/>
</dbReference>
<dbReference type="GO" id="GO:0004252">
    <property type="term" value="F:serine-type endopeptidase activity"/>
    <property type="evidence" value="ECO:0007669"/>
    <property type="project" value="UniProtKB-UniRule"/>
</dbReference>
<dbReference type="PROSITE" id="PS00138">
    <property type="entry name" value="SUBTILASE_SER"/>
    <property type="match status" value="1"/>
</dbReference>
<dbReference type="InterPro" id="IPR022398">
    <property type="entry name" value="Peptidase_S8_His-AS"/>
</dbReference>
<dbReference type="SUPFAM" id="SSF52743">
    <property type="entry name" value="Subtilisin-like"/>
    <property type="match status" value="1"/>
</dbReference>
<evidence type="ECO:0000256" key="2">
    <source>
        <dbReference type="ARBA" id="ARBA00022670"/>
    </source>
</evidence>
<evidence type="ECO:0000256" key="6">
    <source>
        <dbReference type="SAM" id="SignalP"/>
    </source>
</evidence>
<evidence type="ECO:0000259" key="7">
    <source>
        <dbReference type="Pfam" id="PF00082"/>
    </source>
</evidence>
<protein>
    <submittedName>
        <fullName evidence="8">S8 family serine peptidase</fullName>
    </submittedName>
</protein>
<evidence type="ECO:0000256" key="1">
    <source>
        <dbReference type="ARBA" id="ARBA00011073"/>
    </source>
</evidence>
<organism evidence="8 9">
    <name type="scientific">Anaerosalibacter massiliensis</name>
    <dbReference type="NCBI Taxonomy" id="1347392"/>
    <lineage>
        <taxon>Bacteria</taxon>
        <taxon>Bacillati</taxon>
        <taxon>Bacillota</taxon>
        <taxon>Tissierellia</taxon>
        <taxon>Tissierellales</taxon>
        <taxon>Sporanaerobacteraceae</taxon>
        <taxon>Anaerosalibacter</taxon>
    </lineage>
</organism>
<comment type="caution">
    <text evidence="8">The sequence shown here is derived from an EMBL/GenBank/DDBJ whole genome shotgun (WGS) entry which is preliminary data.</text>
</comment>
<keyword evidence="6" id="KW-0732">Signal</keyword>
<dbReference type="RefSeq" id="WP_050069668.1">
    <property type="nucleotide sequence ID" value="NZ_CABKTM010000007.1"/>
</dbReference>
<comment type="similarity">
    <text evidence="1 5">Belongs to the peptidase S8 family.</text>
</comment>
<dbReference type="PRINTS" id="PR00723">
    <property type="entry name" value="SUBTILISIN"/>
</dbReference>
<feature type="chain" id="PRO_5040772342" evidence="6">
    <location>
        <begin position="24"/>
        <end position="442"/>
    </location>
</feature>
<dbReference type="Pfam" id="PF00082">
    <property type="entry name" value="Peptidase_S8"/>
    <property type="match status" value="1"/>
</dbReference>
<dbReference type="PROSITE" id="PS51892">
    <property type="entry name" value="SUBTILASE"/>
    <property type="match status" value="1"/>
</dbReference>
<evidence type="ECO:0000313" key="8">
    <source>
        <dbReference type="EMBL" id="MCR2044600.1"/>
    </source>
</evidence>
<dbReference type="Proteomes" id="UP001142078">
    <property type="component" value="Unassembled WGS sequence"/>
</dbReference>
<gene>
    <name evidence="8" type="ORF">NSA23_10805</name>
</gene>
<feature type="active site" description="Charge relay system" evidence="5">
    <location>
        <position position="232"/>
    </location>
</feature>
<evidence type="ECO:0000313" key="9">
    <source>
        <dbReference type="Proteomes" id="UP001142078"/>
    </source>
</evidence>
<dbReference type="InterPro" id="IPR023828">
    <property type="entry name" value="Peptidase_S8_Ser-AS"/>
</dbReference>
<keyword evidence="4 5" id="KW-0720">Serine protease</keyword>
<keyword evidence="2 5" id="KW-0645">Protease</keyword>
<dbReference type="InterPro" id="IPR036852">
    <property type="entry name" value="Peptidase_S8/S53_dom_sf"/>
</dbReference>
<feature type="active site" description="Charge relay system" evidence="5">
    <location>
        <position position="196"/>
    </location>
</feature>
<dbReference type="InterPro" id="IPR050131">
    <property type="entry name" value="Peptidase_S8_subtilisin-like"/>
</dbReference>
<dbReference type="AlphaFoldDB" id="A0A9X2MIC7"/>
<feature type="signal peptide" evidence="6">
    <location>
        <begin position="1"/>
        <end position="23"/>
    </location>
</feature>
<dbReference type="EMBL" id="JANJZL010000007">
    <property type="protein sequence ID" value="MCR2044600.1"/>
    <property type="molecule type" value="Genomic_DNA"/>
</dbReference>
<keyword evidence="3 5" id="KW-0378">Hydrolase</keyword>
<dbReference type="InterPro" id="IPR000209">
    <property type="entry name" value="Peptidase_S8/S53_dom"/>
</dbReference>